<dbReference type="InterPro" id="IPR003593">
    <property type="entry name" value="AAA+_ATPase"/>
</dbReference>
<dbReference type="GO" id="GO:0046872">
    <property type="term" value="F:metal ion binding"/>
    <property type="evidence" value="ECO:0007669"/>
    <property type="project" value="UniProtKB-KW"/>
</dbReference>
<dbReference type="InterPro" id="IPR045085">
    <property type="entry name" value="HLD_clamp_pol_III_gamma_tau"/>
</dbReference>
<dbReference type="InterPro" id="IPR027417">
    <property type="entry name" value="P-loop_NTPase"/>
</dbReference>
<evidence type="ECO:0000256" key="3">
    <source>
        <dbReference type="ARBA" id="ARBA00022695"/>
    </source>
</evidence>
<evidence type="ECO:0000313" key="14">
    <source>
        <dbReference type="EMBL" id="MBH0112775.1"/>
    </source>
</evidence>
<proteinExistence type="inferred from homology"/>
<evidence type="ECO:0000256" key="4">
    <source>
        <dbReference type="ARBA" id="ARBA00022705"/>
    </source>
</evidence>
<dbReference type="CDD" id="cd00009">
    <property type="entry name" value="AAA"/>
    <property type="match status" value="1"/>
</dbReference>
<dbReference type="InterPro" id="IPR022754">
    <property type="entry name" value="DNA_pol_III_gamma-3"/>
</dbReference>
<dbReference type="Pfam" id="PF13177">
    <property type="entry name" value="DNA_pol3_delta2"/>
    <property type="match status" value="1"/>
</dbReference>
<dbReference type="AlphaFoldDB" id="A0A931HB67"/>
<evidence type="ECO:0000256" key="1">
    <source>
        <dbReference type="ARBA" id="ARBA00006360"/>
    </source>
</evidence>
<dbReference type="EC" id="2.7.7.7" evidence="11"/>
<evidence type="ECO:0000256" key="8">
    <source>
        <dbReference type="ARBA" id="ARBA00022840"/>
    </source>
</evidence>
<feature type="region of interest" description="Disordered" evidence="12">
    <location>
        <begin position="471"/>
        <end position="497"/>
    </location>
</feature>
<dbReference type="SUPFAM" id="SSF48019">
    <property type="entry name" value="post-AAA+ oligomerization domain-like"/>
    <property type="match status" value="1"/>
</dbReference>
<gene>
    <name evidence="11" type="primary">dnaX</name>
    <name evidence="14" type="ORF">I5E68_07405</name>
</gene>
<evidence type="ECO:0000256" key="2">
    <source>
        <dbReference type="ARBA" id="ARBA00022679"/>
    </source>
</evidence>
<dbReference type="Pfam" id="PF12362">
    <property type="entry name" value="DUF3646"/>
    <property type="match status" value="1"/>
</dbReference>
<dbReference type="FunFam" id="1.10.8.60:FF:000013">
    <property type="entry name" value="DNA polymerase III subunit gamma/tau"/>
    <property type="match status" value="1"/>
</dbReference>
<dbReference type="InterPro" id="IPR008921">
    <property type="entry name" value="DNA_pol3_clamp-load_cplx_C"/>
</dbReference>
<keyword evidence="4 11" id="KW-0235">DNA replication</keyword>
<feature type="compositionally biased region" description="Low complexity" evidence="12">
    <location>
        <begin position="485"/>
        <end position="497"/>
    </location>
</feature>
<comment type="catalytic activity">
    <reaction evidence="10 11">
        <text>DNA(n) + a 2'-deoxyribonucleoside 5'-triphosphate = DNA(n+1) + diphosphate</text>
        <dbReference type="Rhea" id="RHEA:22508"/>
        <dbReference type="Rhea" id="RHEA-COMP:17339"/>
        <dbReference type="Rhea" id="RHEA-COMP:17340"/>
        <dbReference type="ChEBI" id="CHEBI:33019"/>
        <dbReference type="ChEBI" id="CHEBI:61560"/>
        <dbReference type="ChEBI" id="CHEBI:173112"/>
        <dbReference type="EC" id="2.7.7.7"/>
    </reaction>
</comment>
<evidence type="ECO:0000256" key="10">
    <source>
        <dbReference type="ARBA" id="ARBA00049244"/>
    </source>
</evidence>
<evidence type="ECO:0000256" key="9">
    <source>
        <dbReference type="ARBA" id="ARBA00022932"/>
    </source>
</evidence>
<dbReference type="GO" id="GO:0003887">
    <property type="term" value="F:DNA-directed DNA polymerase activity"/>
    <property type="evidence" value="ECO:0007669"/>
    <property type="project" value="UniProtKB-KW"/>
</dbReference>
<dbReference type="InterPro" id="IPR012763">
    <property type="entry name" value="DNA_pol_III_sug/sutau_N"/>
</dbReference>
<evidence type="ECO:0000256" key="6">
    <source>
        <dbReference type="ARBA" id="ARBA00022741"/>
    </source>
</evidence>
<organism evidence="14 15">
    <name type="scientific">Novosphingobium aureum</name>
    <dbReference type="NCBI Taxonomy" id="2792964"/>
    <lineage>
        <taxon>Bacteria</taxon>
        <taxon>Pseudomonadati</taxon>
        <taxon>Pseudomonadota</taxon>
        <taxon>Alphaproteobacteria</taxon>
        <taxon>Sphingomonadales</taxon>
        <taxon>Sphingomonadaceae</taxon>
        <taxon>Novosphingobium</taxon>
    </lineage>
</organism>
<keyword evidence="7" id="KW-0862">Zinc</keyword>
<keyword evidence="5" id="KW-0479">Metal-binding</keyword>
<dbReference type="EMBL" id="JADZGI010000001">
    <property type="protein sequence ID" value="MBH0112775.1"/>
    <property type="molecule type" value="Genomic_DNA"/>
</dbReference>
<evidence type="ECO:0000256" key="12">
    <source>
        <dbReference type="SAM" id="MobiDB-lite"/>
    </source>
</evidence>
<name>A0A931HB67_9SPHN</name>
<comment type="subunit">
    <text evidence="11">DNA polymerase III contains a core (composed of alpha, epsilon and theta chains) that associates with a tau subunit. This core dimerizes to form the POLIII' complex. PolIII' associates with the gamma complex (composed of gamma, delta, delta', psi and chi chains) and with the beta chain to form the complete DNA polymerase III complex.</text>
</comment>
<dbReference type="NCBIfam" id="TIGR02397">
    <property type="entry name" value="dnaX_nterm"/>
    <property type="match status" value="1"/>
</dbReference>
<evidence type="ECO:0000259" key="13">
    <source>
        <dbReference type="SMART" id="SM00382"/>
    </source>
</evidence>
<dbReference type="Gene3D" id="1.20.272.10">
    <property type="match status" value="1"/>
</dbReference>
<protein>
    <recommendedName>
        <fullName evidence="11">DNA polymerase III subunit gamma/tau</fullName>
        <ecNumber evidence="11">2.7.7.7</ecNumber>
    </recommendedName>
</protein>
<keyword evidence="6 11" id="KW-0547">Nucleotide-binding</keyword>
<comment type="caution">
    <text evidence="14">The sequence shown here is derived from an EMBL/GenBank/DDBJ whole genome shotgun (WGS) entry which is preliminary data.</text>
</comment>
<dbReference type="FunFam" id="3.40.50.300:FF:000014">
    <property type="entry name" value="DNA polymerase III subunit gamma/tau"/>
    <property type="match status" value="1"/>
</dbReference>
<feature type="region of interest" description="Disordered" evidence="12">
    <location>
        <begin position="1"/>
        <end position="81"/>
    </location>
</feature>
<sequence length="631" mass="67008">MHDSSDTSGSNLPWDEDPREDEEAPSAAELEAAGQSSMFGGDETAVDAPAAPAPEPEATLPQAAPVAAVPAKKPADSAADGQPYRVLARKYRPQTFDELIGQEAMVQTLANGIKRDRLAHAFLMTGVRGVGKTSTARLIAKALNCIGPDGQGGPTISPCGVCEPCVAIAEGRHIDVIEMDAASHTGVDDVREIIEAVRYAAVSARYKIYIIDEVHMLSRNAFNALLKTLEEPPAHVKFLFATTEVDKLPVTVLSRCQRFDLRRIPAPMLADHFAMVCSKEAVEAEPEALAMVAAAAEGSVRDGLSILDQAIAHADLDGEGMVRADKVRDMLGLSDKSVQRQLIAALLEGQGAGVLEIVARQFSLGVEPIAIMRGLMELVHRIALTQVGGDTLVVHSAEEREALEGWAKGLGAGQVHRMWQLLLKGHDEVRTAPDPLVAAQMALLRIMHAADMPDPGALVRKIEEIANRAPAPLVDGAGDPGGAPGASAQATATPQASAAQLAARWDELVDDVEAAGDLSGANTMRMQVRVVELGQGVLRYNQAPGFREDITARLRDGLSRATGERWQVERVEAEGAPTIVERAEADRTAATEAVRASPLVEATMAAFPGAELIEDERPAAIGGGGNRNWRR</sequence>
<feature type="domain" description="AAA+ ATPase" evidence="13">
    <location>
        <begin position="118"/>
        <end position="265"/>
    </location>
</feature>
<keyword evidence="3 11" id="KW-0548">Nucleotidyltransferase</keyword>
<keyword evidence="15" id="KW-1185">Reference proteome</keyword>
<dbReference type="GO" id="GO:0006261">
    <property type="term" value="P:DNA-templated DNA replication"/>
    <property type="evidence" value="ECO:0007669"/>
    <property type="project" value="TreeGrafter"/>
</dbReference>
<dbReference type="PANTHER" id="PTHR11669:SF0">
    <property type="entry name" value="PROTEIN STICHEL-LIKE 2"/>
    <property type="match status" value="1"/>
</dbReference>
<reference evidence="14" key="1">
    <citation type="submission" date="2020-11" db="EMBL/GenBank/DDBJ databases">
        <title>Novosphingobium aureum sp. nov., a marine bacterium isolated from sediment of a salt flat.</title>
        <authorList>
            <person name="Yoo Y."/>
            <person name="Kim J.-J."/>
        </authorList>
    </citation>
    <scope>NUCLEOTIDE SEQUENCE</scope>
    <source>
        <strain evidence="14">YJ-S2-02</strain>
    </source>
</reference>
<accession>A0A931HB67</accession>
<dbReference type="PANTHER" id="PTHR11669">
    <property type="entry name" value="REPLICATION FACTOR C / DNA POLYMERASE III GAMMA-TAU SUBUNIT"/>
    <property type="match status" value="1"/>
</dbReference>
<feature type="compositionally biased region" description="Low complexity" evidence="12">
    <location>
        <begin position="56"/>
        <end position="80"/>
    </location>
</feature>
<feature type="compositionally biased region" description="Acidic residues" evidence="12">
    <location>
        <begin position="14"/>
        <end position="24"/>
    </location>
</feature>
<dbReference type="SMART" id="SM00382">
    <property type="entry name" value="AAA"/>
    <property type="match status" value="1"/>
</dbReference>
<dbReference type="Gene3D" id="3.40.50.300">
    <property type="entry name" value="P-loop containing nucleotide triphosphate hydrolases"/>
    <property type="match status" value="1"/>
</dbReference>
<feature type="compositionally biased region" description="Polar residues" evidence="12">
    <location>
        <begin position="1"/>
        <end position="11"/>
    </location>
</feature>
<evidence type="ECO:0000256" key="5">
    <source>
        <dbReference type="ARBA" id="ARBA00022723"/>
    </source>
</evidence>
<evidence type="ECO:0000313" key="15">
    <source>
        <dbReference type="Proteomes" id="UP000617634"/>
    </source>
</evidence>
<dbReference type="Pfam" id="PF12169">
    <property type="entry name" value="DNA_pol3_gamma3"/>
    <property type="match status" value="1"/>
</dbReference>
<comment type="function">
    <text evidence="11">DNA polymerase III is a complex, multichain enzyme responsible for most of the replicative synthesis in bacteria. This DNA polymerase also exhibits 3' to 5' exonuclease activity.</text>
</comment>
<keyword evidence="8 11" id="KW-0067">ATP-binding</keyword>
<comment type="similarity">
    <text evidence="1 11">Belongs to the DnaX/STICHEL family.</text>
</comment>
<dbReference type="GO" id="GO:0009360">
    <property type="term" value="C:DNA polymerase III complex"/>
    <property type="evidence" value="ECO:0007669"/>
    <property type="project" value="InterPro"/>
</dbReference>
<dbReference type="InterPro" id="IPR022107">
    <property type="entry name" value="DNA_pol_III_gamma/tau_C"/>
</dbReference>
<keyword evidence="9 11" id="KW-0239">DNA-directed DNA polymerase</keyword>
<dbReference type="RefSeq" id="WP_197162533.1">
    <property type="nucleotide sequence ID" value="NZ_JADZGI010000001.1"/>
</dbReference>
<keyword evidence="2 11" id="KW-0808">Transferase</keyword>
<dbReference type="GO" id="GO:0005524">
    <property type="term" value="F:ATP binding"/>
    <property type="evidence" value="ECO:0007669"/>
    <property type="project" value="UniProtKB-KW"/>
</dbReference>
<evidence type="ECO:0000256" key="7">
    <source>
        <dbReference type="ARBA" id="ARBA00022833"/>
    </source>
</evidence>
<evidence type="ECO:0000256" key="11">
    <source>
        <dbReference type="RuleBase" id="RU364063"/>
    </source>
</evidence>
<dbReference type="GO" id="GO:0003677">
    <property type="term" value="F:DNA binding"/>
    <property type="evidence" value="ECO:0007669"/>
    <property type="project" value="InterPro"/>
</dbReference>
<dbReference type="SUPFAM" id="SSF52540">
    <property type="entry name" value="P-loop containing nucleoside triphosphate hydrolases"/>
    <property type="match status" value="1"/>
</dbReference>
<dbReference type="InterPro" id="IPR050238">
    <property type="entry name" value="DNA_Rep/Repair_Clamp_Loader"/>
</dbReference>
<dbReference type="Proteomes" id="UP000617634">
    <property type="component" value="Unassembled WGS sequence"/>
</dbReference>
<dbReference type="Pfam" id="PF22608">
    <property type="entry name" value="DNAX_ATPase_lid"/>
    <property type="match status" value="1"/>
</dbReference>
<dbReference type="Gene3D" id="1.10.8.60">
    <property type="match status" value="1"/>
</dbReference>
<dbReference type="NCBIfam" id="NF006585">
    <property type="entry name" value="PRK09111.1"/>
    <property type="match status" value="1"/>
</dbReference>
<dbReference type="PRINTS" id="PR00830">
    <property type="entry name" value="ENDOLAPTASE"/>
</dbReference>